<feature type="transmembrane region" description="Helical" evidence="1">
    <location>
        <begin position="178"/>
        <end position="195"/>
    </location>
</feature>
<dbReference type="PANTHER" id="PTHR37305">
    <property type="entry name" value="INTEGRAL MEMBRANE PROTEIN-RELATED"/>
    <property type="match status" value="1"/>
</dbReference>
<feature type="transmembrane region" description="Helical" evidence="1">
    <location>
        <begin position="106"/>
        <end position="132"/>
    </location>
</feature>
<dbReference type="EMBL" id="JAGRPV010000001">
    <property type="protein sequence ID" value="MDI4646006.1"/>
    <property type="molecule type" value="Genomic_DNA"/>
</dbReference>
<comment type="caution">
    <text evidence="2">The sequence shown here is derived from an EMBL/GenBank/DDBJ whole genome shotgun (WGS) entry which is preliminary data.</text>
</comment>
<evidence type="ECO:0000313" key="3">
    <source>
        <dbReference type="Proteomes" id="UP001161691"/>
    </source>
</evidence>
<name>A0ABT6THE5_9BACL</name>
<keyword evidence="1" id="KW-0812">Transmembrane</keyword>
<proteinExistence type="predicted"/>
<gene>
    <name evidence="2" type="ORF">KB449_13605</name>
</gene>
<dbReference type="PANTHER" id="PTHR37305:SF1">
    <property type="entry name" value="MEMBRANE PROTEIN"/>
    <property type="match status" value="1"/>
</dbReference>
<feature type="transmembrane region" description="Helical" evidence="1">
    <location>
        <begin position="65"/>
        <end position="85"/>
    </location>
</feature>
<feature type="transmembrane region" description="Helical" evidence="1">
    <location>
        <begin position="152"/>
        <end position="171"/>
    </location>
</feature>
<keyword evidence="3" id="KW-1185">Reference proteome</keyword>
<reference evidence="2" key="1">
    <citation type="submission" date="2023-04" db="EMBL/GenBank/DDBJ databases">
        <title>Comparative genomic analysis of Cohnella hashimotonis sp. nov., isolated from the International Space Station.</title>
        <authorList>
            <person name="Venkateswaran K."/>
            <person name="Simpson A."/>
        </authorList>
    </citation>
    <scope>NUCLEOTIDE SEQUENCE</scope>
    <source>
        <strain evidence="2">F6_2S_P_1</strain>
    </source>
</reference>
<dbReference type="Proteomes" id="UP001161691">
    <property type="component" value="Unassembled WGS sequence"/>
</dbReference>
<keyword evidence="1" id="KW-0472">Membrane</keyword>
<evidence type="ECO:0000256" key="1">
    <source>
        <dbReference type="SAM" id="Phobius"/>
    </source>
</evidence>
<feature type="transmembrane region" description="Helical" evidence="1">
    <location>
        <begin position="231"/>
        <end position="249"/>
    </location>
</feature>
<protein>
    <submittedName>
        <fullName evidence="2">ABC transporter permease</fullName>
    </submittedName>
</protein>
<dbReference type="Pfam" id="PF12730">
    <property type="entry name" value="ABC2_membrane_4"/>
    <property type="match status" value="1"/>
</dbReference>
<dbReference type="RefSeq" id="WP_282908900.1">
    <property type="nucleotide sequence ID" value="NZ_JAGRPV010000001.1"/>
</dbReference>
<organism evidence="2 3">
    <name type="scientific">Cohnella hashimotonis</name>
    <dbReference type="NCBI Taxonomy" id="2826895"/>
    <lineage>
        <taxon>Bacteria</taxon>
        <taxon>Bacillati</taxon>
        <taxon>Bacillota</taxon>
        <taxon>Bacilli</taxon>
        <taxon>Bacillales</taxon>
        <taxon>Paenibacillaceae</taxon>
        <taxon>Cohnella</taxon>
    </lineage>
</organism>
<sequence>MLNLLRSEWYKLQRNRSFWLLLAVLFVSATAYVLLNYFDDPDDGGALTAISGLDMLTAAMAGNTYIIKIGFSVLAGFFISSEYATGTIKRAVASGYGRAKYITVKVIVFIFGSILIALVFPVVNLALGTALFGLGDLQGVSETAFMLRSFTLTITLGAAFGAVTGAIATLLTDGGKTLGVAFVFYFFADGIYMLAGRHLPFVRTLYEHSIFNLINNYAEPQMSAAHFAESIYVPVLVSIAFVAVSIAIFRRKEIK</sequence>
<feature type="transmembrane region" description="Helical" evidence="1">
    <location>
        <begin position="18"/>
        <end position="38"/>
    </location>
</feature>
<keyword evidence="1" id="KW-1133">Transmembrane helix</keyword>
<accession>A0ABT6THE5</accession>
<evidence type="ECO:0000313" key="2">
    <source>
        <dbReference type="EMBL" id="MDI4646006.1"/>
    </source>
</evidence>